<feature type="non-terminal residue" evidence="1">
    <location>
        <position position="1"/>
    </location>
</feature>
<dbReference type="EMBL" id="CAUOFW020007680">
    <property type="protein sequence ID" value="CAK9180187.1"/>
    <property type="molecule type" value="Genomic_DNA"/>
</dbReference>
<accession>A0ABC8UGT5</accession>
<proteinExistence type="predicted"/>
<gene>
    <name evidence="1" type="ORF">ILEXP_LOCUS50169</name>
</gene>
<protein>
    <submittedName>
        <fullName evidence="1">Uncharacterized protein</fullName>
    </submittedName>
</protein>
<reference evidence="1 2" key="1">
    <citation type="submission" date="2024-02" db="EMBL/GenBank/DDBJ databases">
        <authorList>
            <person name="Vignale AGUSTIN F."/>
            <person name="Sosa J E."/>
            <person name="Modenutti C."/>
        </authorList>
    </citation>
    <scope>NUCLEOTIDE SEQUENCE [LARGE SCALE GENOMIC DNA]</scope>
</reference>
<dbReference type="AlphaFoldDB" id="A0ABC8UGT5"/>
<comment type="caution">
    <text evidence="1">The sequence shown here is derived from an EMBL/GenBank/DDBJ whole genome shotgun (WGS) entry which is preliminary data.</text>
</comment>
<organism evidence="1 2">
    <name type="scientific">Ilex paraguariensis</name>
    <name type="common">yerba mate</name>
    <dbReference type="NCBI Taxonomy" id="185542"/>
    <lineage>
        <taxon>Eukaryota</taxon>
        <taxon>Viridiplantae</taxon>
        <taxon>Streptophyta</taxon>
        <taxon>Embryophyta</taxon>
        <taxon>Tracheophyta</taxon>
        <taxon>Spermatophyta</taxon>
        <taxon>Magnoliopsida</taxon>
        <taxon>eudicotyledons</taxon>
        <taxon>Gunneridae</taxon>
        <taxon>Pentapetalae</taxon>
        <taxon>asterids</taxon>
        <taxon>campanulids</taxon>
        <taxon>Aquifoliales</taxon>
        <taxon>Aquifoliaceae</taxon>
        <taxon>Ilex</taxon>
    </lineage>
</organism>
<keyword evidence="2" id="KW-1185">Reference proteome</keyword>
<name>A0ABC8UGT5_9AQUA</name>
<evidence type="ECO:0000313" key="2">
    <source>
        <dbReference type="Proteomes" id="UP001642360"/>
    </source>
</evidence>
<sequence>TFLGFSELHPSFRVYTTTISLSSVFTKFHGVFPSESTLYTEYPATSPSWELGMIELNVDISVCILHEVTALALVVFSPVIPGALYHCSDQ</sequence>
<evidence type="ECO:0000313" key="1">
    <source>
        <dbReference type="EMBL" id="CAK9180187.1"/>
    </source>
</evidence>
<dbReference type="Proteomes" id="UP001642360">
    <property type="component" value="Unassembled WGS sequence"/>
</dbReference>